<proteinExistence type="predicted"/>
<evidence type="ECO:0000313" key="2">
    <source>
        <dbReference type="Proteomes" id="UP000813461"/>
    </source>
</evidence>
<dbReference type="EMBL" id="JAGMVJ010000017">
    <property type="protein sequence ID" value="KAH7078470.1"/>
    <property type="molecule type" value="Genomic_DNA"/>
</dbReference>
<organism evidence="1 2">
    <name type="scientific">Paraphoma chrysanthemicola</name>
    <dbReference type="NCBI Taxonomy" id="798071"/>
    <lineage>
        <taxon>Eukaryota</taxon>
        <taxon>Fungi</taxon>
        <taxon>Dikarya</taxon>
        <taxon>Ascomycota</taxon>
        <taxon>Pezizomycotina</taxon>
        <taxon>Dothideomycetes</taxon>
        <taxon>Pleosporomycetidae</taxon>
        <taxon>Pleosporales</taxon>
        <taxon>Pleosporineae</taxon>
        <taxon>Phaeosphaeriaceae</taxon>
        <taxon>Paraphoma</taxon>
    </lineage>
</organism>
<dbReference type="OrthoDB" id="160645at2759"/>
<evidence type="ECO:0000313" key="1">
    <source>
        <dbReference type="EMBL" id="KAH7078470.1"/>
    </source>
</evidence>
<gene>
    <name evidence="1" type="ORF">FB567DRAFT_534009</name>
</gene>
<dbReference type="AlphaFoldDB" id="A0A8K0VUY6"/>
<protein>
    <submittedName>
        <fullName evidence="1">Uncharacterized protein</fullName>
    </submittedName>
</protein>
<accession>A0A8K0VUY6</accession>
<keyword evidence="2" id="KW-1185">Reference proteome</keyword>
<reference evidence="1" key="1">
    <citation type="journal article" date="2021" name="Nat. Commun.">
        <title>Genetic determinants of endophytism in the Arabidopsis root mycobiome.</title>
        <authorList>
            <person name="Mesny F."/>
            <person name="Miyauchi S."/>
            <person name="Thiergart T."/>
            <person name="Pickel B."/>
            <person name="Atanasova L."/>
            <person name="Karlsson M."/>
            <person name="Huettel B."/>
            <person name="Barry K.W."/>
            <person name="Haridas S."/>
            <person name="Chen C."/>
            <person name="Bauer D."/>
            <person name="Andreopoulos W."/>
            <person name="Pangilinan J."/>
            <person name="LaButti K."/>
            <person name="Riley R."/>
            <person name="Lipzen A."/>
            <person name="Clum A."/>
            <person name="Drula E."/>
            <person name="Henrissat B."/>
            <person name="Kohler A."/>
            <person name="Grigoriev I.V."/>
            <person name="Martin F.M."/>
            <person name="Hacquard S."/>
        </authorList>
    </citation>
    <scope>NUCLEOTIDE SEQUENCE</scope>
    <source>
        <strain evidence="1">MPI-SDFR-AT-0120</strain>
    </source>
</reference>
<name>A0A8K0VUY6_9PLEO</name>
<comment type="caution">
    <text evidence="1">The sequence shown here is derived from an EMBL/GenBank/DDBJ whole genome shotgun (WGS) entry which is preliminary data.</text>
</comment>
<sequence length="538" mass="58756">MAVGVGIGILGQYVHEHELKNNLYDIPLSPFTIGFATIGPILSIGTTFKYGIKLSGSIHARADVKFENSRFSYDFATKKFAQENFFPKSITPGLSADAGIELTAGFGVPVGLELALTVGPCAICKGSVGIITQPTLEINATMAAEAKLIDQTGSKKIDVGIKSIDGCKGISVALTARNYLFGSIKSFKIIKDLDKIFHTSPALNLHKQCIKLGAQPPKTSKRTLPAASYNGASQVEARQIANATSSTNSTSKTYDLTEFIVDPDEDMEYVEYYNADVPYNYDNDEEYWIGNIELSGSNGTVIFASCNDGNVYMQTAETYYDLSYYQSCTSLWAGFEDVVVSSPNGEFLHYYNNTMSKVGVSRLRSAPANEIPETSVYVALAPFAYDTGSTILAAFDTNDNIFFPVICTYAGSQGAKIYLVNEDIDAGIKMLKSPDLTYSVTNGPVKDCQVLFLAISDRPDDSWSAYESDVSDAYEADPLALAFNSTMLDSSGEVNEDLLLAVDDEDLDFTDVWDDEYWLDLIDDLFDDDDNSTSVLRR</sequence>
<dbReference type="Proteomes" id="UP000813461">
    <property type="component" value="Unassembled WGS sequence"/>
</dbReference>